<proteinExistence type="predicted"/>
<dbReference type="EMBL" id="JBHUOF010000018">
    <property type="protein sequence ID" value="MFD2800527.1"/>
    <property type="molecule type" value="Genomic_DNA"/>
</dbReference>
<comment type="caution">
    <text evidence="1">The sequence shown here is derived from an EMBL/GenBank/DDBJ whole genome shotgun (WGS) entry which is preliminary data.</text>
</comment>
<gene>
    <name evidence="1" type="ORF">ACFS2C_14105</name>
</gene>
<keyword evidence="2" id="KW-1185">Reference proteome</keyword>
<reference evidence="2" key="1">
    <citation type="journal article" date="2019" name="Int. J. Syst. Evol. Microbiol.">
        <title>The Global Catalogue of Microorganisms (GCM) 10K type strain sequencing project: providing services to taxonomists for standard genome sequencing and annotation.</title>
        <authorList>
            <consortium name="The Broad Institute Genomics Platform"/>
            <consortium name="The Broad Institute Genome Sequencing Center for Infectious Disease"/>
            <person name="Wu L."/>
            <person name="Ma J."/>
        </authorList>
    </citation>
    <scope>NUCLEOTIDE SEQUENCE [LARGE SCALE GENOMIC DNA]</scope>
    <source>
        <strain evidence="2">IBRC-M 10906</strain>
    </source>
</reference>
<organism evidence="1 2">
    <name type="scientific">Prauserella oleivorans</name>
    <dbReference type="NCBI Taxonomy" id="1478153"/>
    <lineage>
        <taxon>Bacteria</taxon>
        <taxon>Bacillati</taxon>
        <taxon>Actinomycetota</taxon>
        <taxon>Actinomycetes</taxon>
        <taxon>Pseudonocardiales</taxon>
        <taxon>Pseudonocardiaceae</taxon>
        <taxon>Prauserella</taxon>
    </lineage>
</organism>
<name>A0ABW5WBR3_9PSEU</name>
<accession>A0ABW5WBR3</accession>
<evidence type="ECO:0000313" key="2">
    <source>
        <dbReference type="Proteomes" id="UP001597478"/>
    </source>
</evidence>
<dbReference type="RefSeq" id="WP_377387950.1">
    <property type="nucleotide sequence ID" value="NZ_JBHSAN010000009.1"/>
</dbReference>
<dbReference type="SUPFAM" id="SSF158791">
    <property type="entry name" value="MgtE N-terminal domain-like"/>
    <property type="match status" value="1"/>
</dbReference>
<evidence type="ECO:0008006" key="3">
    <source>
        <dbReference type="Google" id="ProtNLM"/>
    </source>
</evidence>
<evidence type="ECO:0000313" key="1">
    <source>
        <dbReference type="EMBL" id="MFD2800527.1"/>
    </source>
</evidence>
<sequence length="267" mass="28832">MSDALDRLSAHAEVLKLARVLGEDPDRFGFLLDVPAGDIRVLRGQVTEALHGAHLPVLRRLAGASRLLPAPVLAVMAEKAFGALLSARIAGLVDADRGADIAGRLSPGFLADIAAELDPARAVDIITRLPPETVTAVSRELRRREDWITLGRFVGNVPADVAAAGLDVLTEPDLLRVAFVLDDTSTADVLLSRVPGERYPRLVHAADEHDLWHALFLLLSRLGAETRRRVVRAAAGLEREVRDRAAAQAHEFGVLDELPPLREVLLG</sequence>
<protein>
    <recommendedName>
        <fullName evidence="3">DUF2336 domain-containing protein</fullName>
    </recommendedName>
</protein>
<dbReference type="Proteomes" id="UP001597478">
    <property type="component" value="Unassembled WGS sequence"/>
</dbReference>